<reference evidence="1" key="2">
    <citation type="submission" date="2020-10" db="EMBL/GenBank/DDBJ databases">
        <authorList>
            <person name="Cooper E.A."/>
            <person name="Brenton Z.W."/>
            <person name="Flinn B.S."/>
            <person name="Jenkins J."/>
            <person name="Shu S."/>
            <person name="Flowers D."/>
            <person name="Luo F."/>
            <person name="Wang Y."/>
            <person name="Xia P."/>
            <person name="Barry K."/>
            <person name="Daum C."/>
            <person name="Lipzen A."/>
            <person name="Yoshinaga Y."/>
            <person name="Schmutz J."/>
            <person name="Saski C."/>
            <person name="Vermerris W."/>
            <person name="Kresovich S."/>
        </authorList>
    </citation>
    <scope>NUCLEOTIDE SEQUENCE</scope>
</reference>
<reference evidence="1" key="1">
    <citation type="journal article" date="2019" name="BMC Genomics">
        <title>A new reference genome for Sorghum bicolor reveals high levels of sequence similarity between sweet and grain genotypes: implications for the genetics of sugar metabolism.</title>
        <authorList>
            <person name="Cooper E.A."/>
            <person name="Brenton Z.W."/>
            <person name="Flinn B.S."/>
            <person name="Jenkins J."/>
            <person name="Shu S."/>
            <person name="Flowers D."/>
            <person name="Luo F."/>
            <person name="Wang Y."/>
            <person name="Xia P."/>
            <person name="Barry K."/>
            <person name="Daum C."/>
            <person name="Lipzen A."/>
            <person name="Yoshinaga Y."/>
            <person name="Schmutz J."/>
            <person name="Saski C."/>
            <person name="Vermerris W."/>
            <person name="Kresovich S."/>
        </authorList>
    </citation>
    <scope>NUCLEOTIDE SEQUENCE</scope>
</reference>
<gene>
    <name evidence="1" type="ORF">BDA96_10G252400</name>
</gene>
<protein>
    <submittedName>
        <fullName evidence="1">Uncharacterized protein</fullName>
    </submittedName>
</protein>
<comment type="caution">
    <text evidence="1">The sequence shown here is derived from an EMBL/GenBank/DDBJ whole genome shotgun (WGS) entry which is preliminary data.</text>
</comment>
<dbReference type="EMBL" id="CM027689">
    <property type="protein sequence ID" value="KAG0515125.1"/>
    <property type="molecule type" value="Genomic_DNA"/>
</dbReference>
<sequence>MCIIISQNFHYNSSFTNKTFYGHVCRKPEINKGTTEVAWHGLQLYRVSVIILIFQDFYQFYQKVF</sequence>
<accession>A0A921U215</accession>
<evidence type="ECO:0000313" key="2">
    <source>
        <dbReference type="Proteomes" id="UP000807115"/>
    </source>
</evidence>
<organism evidence="1 2">
    <name type="scientific">Sorghum bicolor</name>
    <name type="common">Sorghum</name>
    <name type="synonym">Sorghum vulgare</name>
    <dbReference type="NCBI Taxonomy" id="4558"/>
    <lineage>
        <taxon>Eukaryota</taxon>
        <taxon>Viridiplantae</taxon>
        <taxon>Streptophyta</taxon>
        <taxon>Embryophyta</taxon>
        <taxon>Tracheophyta</taxon>
        <taxon>Spermatophyta</taxon>
        <taxon>Magnoliopsida</taxon>
        <taxon>Liliopsida</taxon>
        <taxon>Poales</taxon>
        <taxon>Poaceae</taxon>
        <taxon>PACMAD clade</taxon>
        <taxon>Panicoideae</taxon>
        <taxon>Andropogonodae</taxon>
        <taxon>Andropogoneae</taxon>
        <taxon>Sorghinae</taxon>
        <taxon>Sorghum</taxon>
    </lineage>
</organism>
<proteinExistence type="predicted"/>
<dbReference type="Proteomes" id="UP000807115">
    <property type="component" value="Chromosome 10"/>
</dbReference>
<name>A0A921U215_SORBI</name>
<evidence type="ECO:0000313" key="1">
    <source>
        <dbReference type="EMBL" id="KAG0515125.1"/>
    </source>
</evidence>
<dbReference type="AlphaFoldDB" id="A0A921U215"/>